<dbReference type="AlphaFoldDB" id="A0A8H7V1D9"/>
<evidence type="ECO:0000313" key="2">
    <source>
        <dbReference type="Proteomes" id="UP000650833"/>
    </source>
</evidence>
<name>A0A8H7V1D9_9FUNG</name>
<reference evidence="1" key="1">
    <citation type="submission" date="2020-12" db="EMBL/GenBank/DDBJ databases">
        <title>Metabolic potential, ecology and presence of endohyphal bacteria is reflected in genomic diversity of Mucoromycotina.</title>
        <authorList>
            <person name="Muszewska A."/>
            <person name="Okrasinska A."/>
            <person name="Steczkiewicz K."/>
            <person name="Drgas O."/>
            <person name="Orlowska M."/>
            <person name="Perlinska-Lenart U."/>
            <person name="Aleksandrzak-Piekarczyk T."/>
            <person name="Szatraj K."/>
            <person name="Zielenkiewicz U."/>
            <person name="Pilsyk S."/>
            <person name="Malc E."/>
            <person name="Mieczkowski P."/>
            <person name="Kruszewska J.S."/>
            <person name="Biernat P."/>
            <person name="Pawlowska J."/>
        </authorList>
    </citation>
    <scope>NUCLEOTIDE SEQUENCE</scope>
    <source>
        <strain evidence="1">CBS 226.32</strain>
    </source>
</reference>
<sequence length="183" mass="21032">MTSSDFKLFLQYYNSVYNHAEYIGCTSGLSADHLAMLGYIQVDNSIAKFVSFEMFHNAYKSTESSIKNNRGSFVLAFSSKNGSLSPAQIQYFFRHEVAVMNNQDEFVTVKHTFAMVKWFKPPHLELSSFHIAAEYIELCSSEFEEQSVMSIIPMHYIHSPIAIKLNYIDNMHAFVKMPEQLII</sequence>
<dbReference type="Proteomes" id="UP000650833">
    <property type="component" value="Unassembled WGS sequence"/>
</dbReference>
<evidence type="ECO:0000313" key="1">
    <source>
        <dbReference type="EMBL" id="KAG2203570.1"/>
    </source>
</evidence>
<keyword evidence="2" id="KW-1185">Reference proteome</keyword>
<organism evidence="1 2">
    <name type="scientific">Mucor plumbeus</name>
    <dbReference type="NCBI Taxonomy" id="97098"/>
    <lineage>
        <taxon>Eukaryota</taxon>
        <taxon>Fungi</taxon>
        <taxon>Fungi incertae sedis</taxon>
        <taxon>Mucoromycota</taxon>
        <taxon>Mucoromycotina</taxon>
        <taxon>Mucoromycetes</taxon>
        <taxon>Mucorales</taxon>
        <taxon>Mucorineae</taxon>
        <taxon>Mucoraceae</taxon>
        <taxon>Mucor</taxon>
    </lineage>
</organism>
<comment type="caution">
    <text evidence="1">The sequence shown here is derived from an EMBL/GenBank/DDBJ whole genome shotgun (WGS) entry which is preliminary data.</text>
</comment>
<dbReference type="EMBL" id="JAEPRC010000224">
    <property type="protein sequence ID" value="KAG2203570.1"/>
    <property type="molecule type" value="Genomic_DNA"/>
</dbReference>
<gene>
    <name evidence="1" type="ORF">INT46_003347</name>
</gene>
<proteinExistence type="predicted"/>
<dbReference type="OrthoDB" id="2288352at2759"/>
<protein>
    <submittedName>
        <fullName evidence="1">Uncharacterized protein</fullName>
    </submittedName>
</protein>
<accession>A0A8H7V1D9</accession>